<comment type="caution">
    <text evidence="3">The sequence shown here is derived from an EMBL/GenBank/DDBJ whole genome shotgun (WGS) entry which is preliminary data.</text>
</comment>
<accession>A0A8K0K9F1</accession>
<keyword evidence="4" id="KW-1185">Reference proteome</keyword>
<sequence length="377" mass="43404">MKLAELMDIPDFMASDGWLDHFKKHHGITFKTLQGEAGAVDSQSLLEWQQQVLWPLLRQFSADDVFNLDETGLFWQLLPNKTMAFRGEQCTGGKKSKQRITLLVGANMSGSEKFPLLKLSYGRTDLKIEYISKETNRHYKKLLLCRRLEAMDEGKEFKFTLLDALHVARRAWEQVSKSTIRNCFAKAKFIEEDIQTDAQDAELLEFWEALPAEEKMHANGEIELSDFLEADERLATGGSFTLEEIAEETLRSEEPVESGDDDITVEEDVISFEEARGAWSTVQKFMQQRGGKLDCNAKVGNERNNQKQGYIEIQKETWMSPDRLARNQIEHLDKRHAKTKEAINETAKENLCETIATLEENCILWLEKFKYITAVHR</sequence>
<reference evidence="3" key="1">
    <citation type="submission" date="2013-04" db="EMBL/GenBank/DDBJ databases">
        <authorList>
            <person name="Qu J."/>
            <person name="Murali S.C."/>
            <person name="Bandaranaike D."/>
            <person name="Bellair M."/>
            <person name="Blankenburg K."/>
            <person name="Chao H."/>
            <person name="Dinh H."/>
            <person name="Doddapaneni H."/>
            <person name="Downs B."/>
            <person name="Dugan-Rocha S."/>
            <person name="Elkadiri S."/>
            <person name="Gnanaolivu R.D."/>
            <person name="Hernandez B."/>
            <person name="Javaid M."/>
            <person name="Jayaseelan J.C."/>
            <person name="Lee S."/>
            <person name="Li M."/>
            <person name="Ming W."/>
            <person name="Munidasa M."/>
            <person name="Muniz J."/>
            <person name="Nguyen L."/>
            <person name="Ongeri F."/>
            <person name="Osuji N."/>
            <person name="Pu L.-L."/>
            <person name="Puazo M."/>
            <person name="Qu C."/>
            <person name="Quiroz J."/>
            <person name="Raj R."/>
            <person name="Weissenberger G."/>
            <person name="Xin Y."/>
            <person name="Zou X."/>
            <person name="Han Y."/>
            <person name="Richards S."/>
            <person name="Worley K."/>
            <person name="Muzny D."/>
            <person name="Gibbs R."/>
        </authorList>
    </citation>
    <scope>NUCLEOTIDE SEQUENCE</scope>
    <source>
        <strain evidence="3">Sampled in the wild</strain>
    </source>
</reference>
<dbReference type="Pfam" id="PF03221">
    <property type="entry name" value="HTH_Tnp_Tc5"/>
    <property type="match status" value="1"/>
</dbReference>
<dbReference type="GO" id="GO:0005634">
    <property type="term" value="C:nucleus"/>
    <property type="evidence" value="ECO:0007669"/>
    <property type="project" value="TreeGrafter"/>
</dbReference>
<dbReference type="PANTHER" id="PTHR19303">
    <property type="entry name" value="TRANSPOSON"/>
    <property type="match status" value="1"/>
</dbReference>
<dbReference type="PANTHER" id="PTHR19303:SF73">
    <property type="entry name" value="PROTEIN PDC2"/>
    <property type="match status" value="1"/>
</dbReference>
<dbReference type="Pfam" id="PF03184">
    <property type="entry name" value="DDE_1"/>
    <property type="match status" value="1"/>
</dbReference>
<dbReference type="GO" id="GO:0003677">
    <property type="term" value="F:DNA binding"/>
    <property type="evidence" value="ECO:0007669"/>
    <property type="project" value="UniProtKB-KW"/>
</dbReference>
<protein>
    <recommendedName>
        <fullName evidence="2">HTH CENPB-type domain-containing protein</fullName>
    </recommendedName>
</protein>
<dbReference type="Proteomes" id="UP000792457">
    <property type="component" value="Unassembled WGS sequence"/>
</dbReference>
<gene>
    <name evidence="3" type="ORF">J437_LFUL006119</name>
</gene>
<dbReference type="InterPro" id="IPR050863">
    <property type="entry name" value="CenT-Element_Derived"/>
</dbReference>
<evidence type="ECO:0000313" key="4">
    <source>
        <dbReference type="Proteomes" id="UP000792457"/>
    </source>
</evidence>
<proteinExistence type="predicted"/>
<keyword evidence="1" id="KW-0238">DNA-binding</keyword>
<reference evidence="3" key="2">
    <citation type="submission" date="2017-10" db="EMBL/GenBank/DDBJ databases">
        <title>Ladona fulva Genome sequencing and assembly.</title>
        <authorList>
            <person name="Murali S."/>
            <person name="Richards S."/>
            <person name="Bandaranaike D."/>
            <person name="Bellair M."/>
            <person name="Blankenburg K."/>
            <person name="Chao H."/>
            <person name="Dinh H."/>
            <person name="Doddapaneni H."/>
            <person name="Dugan-Rocha S."/>
            <person name="Elkadiri S."/>
            <person name="Gnanaolivu R."/>
            <person name="Hernandez B."/>
            <person name="Skinner E."/>
            <person name="Javaid M."/>
            <person name="Lee S."/>
            <person name="Li M."/>
            <person name="Ming W."/>
            <person name="Munidasa M."/>
            <person name="Muniz J."/>
            <person name="Nguyen L."/>
            <person name="Hughes D."/>
            <person name="Osuji N."/>
            <person name="Pu L.-L."/>
            <person name="Puazo M."/>
            <person name="Qu C."/>
            <person name="Quiroz J."/>
            <person name="Raj R."/>
            <person name="Weissenberger G."/>
            <person name="Xin Y."/>
            <person name="Zou X."/>
            <person name="Han Y."/>
            <person name="Worley K."/>
            <person name="Muzny D."/>
            <person name="Gibbs R."/>
        </authorList>
    </citation>
    <scope>NUCLEOTIDE SEQUENCE</scope>
    <source>
        <strain evidence="3">Sampled in the wild</strain>
    </source>
</reference>
<feature type="domain" description="HTH CENPB-type" evidence="2">
    <location>
        <begin position="1"/>
        <end position="32"/>
    </location>
</feature>
<name>A0A8K0K9F1_LADFU</name>
<dbReference type="InterPro" id="IPR004875">
    <property type="entry name" value="DDE_SF_endonuclease_dom"/>
</dbReference>
<dbReference type="EMBL" id="KZ308469">
    <property type="protein sequence ID" value="KAG8230187.1"/>
    <property type="molecule type" value="Genomic_DNA"/>
</dbReference>
<dbReference type="OrthoDB" id="125347at2759"/>
<dbReference type="Gene3D" id="1.10.10.60">
    <property type="entry name" value="Homeodomain-like"/>
    <property type="match status" value="1"/>
</dbReference>
<dbReference type="AlphaFoldDB" id="A0A8K0K9F1"/>
<evidence type="ECO:0000313" key="3">
    <source>
        <dbReference type="EMBL" id="KAG8230187.1"/>
    </source>
</evidence>
<dbReference type="InterPro" id="IPR006600">
    <property type="entry name" value="HTH_CenpB_DNA-bd_dom"/>
</dbReference>
<evidence type="ECO:0000259" key="2">
    <source>
        <dbReference type="PROSITE" id="PS51253"/>
    </source>
</evidence>
<organism evidence="3 4">
    <name type="scientific">Ladona fulva</name>
    <name type="common">Scarce chaser dragonfly</name>
    <name type="synonym">Libellula fulva</name>
    <dbReference type="NCBI Taxonomy" id="123851"/>
    <lineage>
        <taxon>Eukaryota</taxon>
        <taxon>Metazoa</taxon>
        <taxon>Ecdysozoa</taxon>
        <taxon>Arthropoda</taxon>
        <taxon>Hexapoda</taxon>
        <taxon>Insecta</taxon>
        <taxon>Pterygota</taxon>
        <taxon>Palaeoptera</taxon>
        <taxon>Odonata</taxon>
        <taxon>Epiprocta</taxon>
        <taxon>Anisoptera</taxon>
        <taxon>Libelluloidea</taxon>
        <taxon>Libellulidae</taxon>
        <taxon>Ladona</taxon>
    </lineage>
</organism>
<evidence type="ECO:0000256" key="1">
    <source>
        <dbReference type="ARBA" id="ARBA00023125"/>
    </source>
</evidence>
<dbReference type="PROSITE" id="PS51253">
    <property type="entry name" value="HTH_CENPB"/>
    <property type="match status" value="1"/>
</dbReference>